<dbReference type="PROSITE" id="PS50043">
    <property type="entry name" value="HTH_LUXR_2"/>
    <property type="match status" value="1"/>
</dbReference>
<sequence length="140" mass="15540">MAHDARGNRPAALGPLERALALAESEGYVRVFADEGPPMAALLEAALKQGVSSGYIRRLLSAFGRAERGATHKQALHEPLSDRELEVLRLFRTELSGPDMARMLHISLNTLRSHTKNIYSKLEVNNRRAAVRRAEELDLD</sequence>
<dbReference type="AlphaFoldDB" id="A0A9X4KQ44"/>
<dbReference type="CDD" id="cd06170">
    <property type="entry name" value="LuxR_C_like"/>
    <property type="match status" value="1"/>
</dbReference>
<evidence type="ECO:0000256" key="2">
    <source>
        <dbReference type="ARBA" id="ARBA00023125"/>
    </source>
</evidence>
<accession>A0A9X4KQ44</accession>
<evidence type="ECO:0000256" key="1">
    <source>
        <dbReference type="ARBA" id="ARBA00023015"/>
    </source>
</evidence>
<evidence type="ECO:0000313" key="6">
    <source>
        <dbReference type="Proteomes" id="UP001153387"/>
    </source>
</evidence>
<dbReference type="Gene3D" id="1.10.10.10">
    <property type="entry name" value="Winged helix-like DNA-binding domain superfamily/Winged helix DNA-binding domain"/>
    <property type="match status" value="1"/>
</dbReference>
<dbReference type="SMART" id="SM00421">
    <property type="entry name" value="HTH_LUXR"/>
    <property type="match status" value="1"/>
</dbReference>
<reference evidence="5 6" key="1">
    <citation type="submission" date="2022-10" db="EMBL/GenBank/DDBJ databases">
        <title>Comparative genomic analysis of Cohnella hashimotonis sp. nov., isolated from the International Space Station.</title>
        <authorList>
            <person name="Simpson A."/>
            <person name="Venkateswaran K."/>
        </authorList>
    </citation>
    <scope>NUCLEOTIDE SEQUENCE [LARGE SCALE GENOMIC DNA]</scope>
    <source>
        <strain evidence="5 6">DSM 18997</strain>
    </source>
</reference>
<dbReference type="Pfam" id="PF00196">
    <property type="entry name" value="GerE"/>
    <property type="match status" value="1"/>
</dbReference>
<dbReference type="InterPro" id="IPR041617">
    <property type="entry name" value="TPR_MalT"/>
</dbReference>
<dbReference type="Proteomes" id="UP001153387">
    <property type="component" value="Unassembled WGS sequence"/>
</dbReference>
<dbReference type="InterPro" id="IPR000792">
    <property type="entry name" value="Tscrpt_reg_LuxR_C"/>
</dbReference>
<protein>
    <submittedName>
        <fullName evidence="5">LuxR C-terminal-related transcriptional regulator</fullName>
    </submittedName>
</protein>
<organism evidence="5 6">
    <name type="scientific">Cohnella ginsengisoli</name>
    <dbReference type="NCBI Taxonomy" id="425004"/>
    <lineage>
        <taxon>Bacteria</taxon>
        <taxon>Bacillati</taxon>
        <taxon>Bacillota</taxon>
        <taxon>Bacilli</taxon>
        <taxon>Bacillales</taxon>
        <taxon>Paenibacillaceae</taxon>
        <taxon>Cohnella</taxon>
    </lineage>
</organism>
<evidence type="ECO:0000313" key="5">
    <source>
        <dbReference type="EMBL" id="MDG0794147.1"/>
    </source>
</evidence>
<feature type="domain" description="HTH luxR-type" evidence="4">
    <location>
        <begin position="73"/>
        <end position="138"/>
    </location>
</feature>
<keyword evidence="2" id="KW-0238">DNA-binding</keyword>
<dbReference type="RefSeq" id="WP_277567914.1">
    <property type="nucleotide sequence ID" value="NZ_JAPDHZ010000006.1"/>
</dbReference>
<dbReference type="InterPro" id="IPR011990">
    <property type="entry name" value="TPR-like_helical_dom_sf"/>
</dbReference>
<evidence type="ECO:0000259" key="4">
    <source>
        <dbReference type="PROSITE" id="PS50043"/>
    </source>
</evidence>
<keyword evidence="3" id="KW-0804">Transcription</keyword>
<evidence type="ECO:0000256" key="3">
    <source>
        <dbReference type="ARBA" id="ARBA00023163"/>
    </source>
</evidence>
<proteinExistence type="predicted"/>
<dbReference type="Gene3D" id="1.25.40.10">
    <property type="entry name" value="Tetratricopeptide repeat domain"/>
    <property type="match status" value="1"/>
</dbReference>
<dbReference type="PANTHER" id="PTHR44688:SF16">
    <property type="entry name" value="DNA-BINDING TRANSCRIPTIONAL ACTIVATOR DEVR_DOSR"/>
    <property type="match status" value="1"/>
</dbReference>
<dbReference type="GO" id="GO:0003677">
    <property type="term" value="F:DNA binding"/>
    <property type="evidence" value="ECO:0007669"/>
    <property type="project" value="UniProtKB-KW"/>
</dbReference>
<dbReference type="EMBL" id="JAPDHZ010000006">
    <property type="protein sequence ID" value="MDG0794147.1"/>
    <property type="molecule type" value="Genomic_DNA"/>
</dbReference>
<gene>
    <name evidence="5" type="ORF">OMP38_27420</name>
</gene>
<dbReference type="InterPro" id="IPR016032">
    <property type="entry name" value="Sig_transdc_resp-reg_C-effctor"/>
</dbReference>
<dbReference type="Pfam" id="PF17874">
    <property type="entry name" value="TPR_MalT"/>
    <property type="match status" value="1"/>
</dbReference>
<dbReference type="PRINTS" id="PR00038">
    <property type="entry name" value="HTHLUXR"/>
</dbReference>
<dbReference type="PANTHER" id="PTHR44688">
    <property type="entry name" value="DNA-BINDING TRANSCRIPTIONAL ACTIVATOR DEVR_DOSR"/>
    <property type="match status" value="1"/>
</dbReference>
<comment type="caution">
    <text evidence="5">The sequence shown here is derived from an EMBL/GenBank/DDBJ whole genome shotgun (WGS) entry which is preliminary data.</text>
</comment>
<dbReference type="SUPFAM" id="SSF46894">
    <property type="entry name" value="C-terminal effector domain of the bipartite response regulators"/>
    <property type="match status" value="1"/>
</dbReference>
<keyword evidence="6" id="KW-1185">Reference proteome</keyword>
<dbReference type="InterPro" id="IPR036388">
    <property type="entry name" value="WH-like_DNA-bd_sf"/>
</dbReference>
<name>A0A9X4KQ44_9BACL</name>
<dbReference type="GO" id="GO:0006355">
    <property type="term" value="P:regulation of DNA-templated transcription"/>
    <property type="evidence" value="ECO:0007669"/>
    <property type="project" value="InterPro"/>
</dbReference>
<keyword evidence="1" id="KW-0805">Transcription regulation</keyword>